<dbReference type="Proteomes" id="UP000244441">
    <property type="component" value="Chromosome"/>
</dbReference>
<dbReference type="GO" id="GO:0009239">
    <property type="term" value="P:enterobactin biosynthetic process"/>
    <property type="evidence" value="ECO:0007669"/>
    <property type="project" value="TreeGrafter"/>
</dbReference>
<protein>
    <recommendedName>
        <fullName evidence="1">Condensation domain-containing protein</fullName>
    </recommendedName>
</protein>
<evidence type="ECO:0000259" key="1">
    <source>
        <dbReference type="Pfam" id="PF00668"/>
    </source>
</evidence>
<gene>
    <name evidence="2" type="ORF">C2869_01575</name>
</gene>
<dbReference type="KEGG" id="cate:C2869_01575"/>
<dbReference type="GO" id="GO:0031177">
    <property type="term" value="F:phosphopantetheine binding"/>
    <property type="evidence" value="ECO:0007669"/>
    <property type="project" value="TreeGrafter"/>
</dbReference>
<organism evidence="2 3">
    <name type="scientific">Saccharobesus litoralis</name>
    <dbReference type="NCBI Taxonomy" id="2172099"/>
    <lineage>
        <taxon>Bacteria</taxon>
        <taxon>Pseudomonadati</taxon>
        <taxon>Pseudomonadota</taxon>
        <taxon>Gammaproteobacteria</taxon>
        <taxon>Alteromonadales</taxon>
        <taxon>Alteromonadaceae</taxon>
        <taxon>Saccharobesus</taxon>
    </lineage>
</organism>
<dbReference type="EMBL" id="CP026604">
    <property type="protein sequence ID" value="AWB65212.1"/>
    <property type="molecule type" value="Genomic_DNA"/>
</dbReference>
<dbReference type="Pfam" id="PF00668">
    <property type="entry name" value="Condensation"/>
    <property type="match status" value="1"/>
</dbReference>
<accession>A0A2S0VM05</accession>
<dbReference type="Gene3D" id="3.30.559.10">
    <property type="entry name" value="Chloramphenicol acetyltransferase-like domain"/>
    <property type="match status" value="1"/>
</dbReference>
<dbReference type="InterPro" id="IPR001242">
    <property type="entry name" value="Condensation_dom"/>
</dbReference>
<name>A0A2S0VM05_9ALTE</name>
<dbReference type="Gene3D" id="3.30.559.30">
    <property type="entry name" value="Nonribosomal peptide synthetase, condensation domain"/>
    <property type="match status" value="1"/>
</dbReference>
<dbReference type="GO" id="GO:0047527">
    <property type="term" value="F:2,3-dihydroxybenzoate-serine ligase activity"/>
    <property type="evidence" value="ECO:0007669"/>
    <property type="project" value="TreeGrafter"/>
</dbReference>
<evidence type="ECO:0000313" key="2">
    <source>
        <dbReference type="EMBL" id="AWB65212.1"/>
    </source>
</evidence>
<sequence>MLVINMPNNILQILKTPSLKNRKKDIDLLTLATSQANRKSKKLPLSLAQQQIWLDQQLHPQSPHLTTGGLGFINGPLELSLFEQTVAKMVNENDGLRLLPLTDGTQILIEHWQEDLLEYHDFSQQEDSEQAIVQWWDNTYPSAIPLDGIHKPWHIYLIKSTPERYCIAMKYHHIMIDGFSTALAMNTMSVIYTELARAKLKITEEPLPLPAIYANGQTQYQQYITESQAYLQSKACAADEKYWLNLFKQLPEPLLEAKYQCNNKAQGSLPNAFNHYHHIAVQDYHFFQETAKNQKATTYHLFIVAICIYFSRIYNKQEVVIGVPVLNRSGKKYKSTLGMFVVIMPLKVYVEPDATTESLIEQVVATLRASYRHARYPASMLGQKLGMVASGKDRFFDITVSFEATNYSAHYLNAPTSEPRHTFGD</sequence>
<dbReference type="AlphaFoldDB" id="A0A2S0VM05"/>
<reference evidence="2 3" key="1">
    <citation type="submission" date="2018-01" db="EMBL/GenBank/DDBJ databases">
        <title>Genome sequence of a Cantenovulum-like bacteria.</title>
        <authorList>
            <person name="Tan W.R."/>
            <person name="Lau N.-S."/>
            <person name="Go F."/>
            <person name="Amirul A.-A.A."/>
        </authorList>
    </citation>
    <scope>NUCLEOTIDE SEQUENCE [LARGE SCALE GENOMIC DNA]</scope>
    <source>
        <strain evidence="2 3">CCB-QB4</strain>
    </source>
</reference>
<dbReference type="InterPro" id="IPR023213">
    <property type="entry name" value="CAT-like_dom_sf"/>
</dbReference>
<proteinExistence type="predicted"/>
<feature type="domain" description="Condensation" evidence="1">
    <location>
        <begin position="40"/>
        <end position="411"/>
    </location>
</feature>
<dbReference type="PANTHER" id="PTHR45527">
    <property type="entry name" value="NONRIBOSOMAL PEPTIDE SYNTHETASE"/>
    <property type="match status" value="1"/>
</dbReference>
<dbReference type="GO" id="GO:0009366">
    <property type="term" value="C:enterobactin synthetase complex"/>
    <property type="evidence" value="ECO:0007669"/>
    <property type="project" value="TreeGrafter"/>
</dbReference>
<dbReference type="SUPFAM" id="SSF52777">
    <property type="entry name" value="CoA-dependent acyltransferases"/>
    <property type="match status" value="2"/>
</dbReference>
<keyword evidence="3" id="KW-1185">Reference proteome</keyword>
<evidence type="ECO:0000313" key="3">
    <source>
        <dbReference type="Proteomes" id="UP000244441"/>
    </source>
</evidence>
<dbReference type="GO" id="GO:0005829">
    <property type="term" value="C:cytosol"/>
    <property type="evidence" value="ECO:0007669"/>
    <property type="project" value="TreeGrafter"/>
</dbReference>
<dbReference type="GO" id="GO:0043041">
    <property type="term" value="P:amino acid activation for nonribosomal peptide biosynthetic process"/>
    <property type="evidence" value="ECO:0007669"/>
    <property type="project" value="TreeGrafter"/>
</dbReference>
<dbReference type="PANTHER" id="PTHR45527:SF1">
    <property type="entry name" value="FATTY ACID SYNTHASE"/>
    <property type="match status" value="1"/>
</dbReference>